<dbReference type="SMART" id="SM01007">
    <property type="entry name" value="Aldolase_II"/>
    <property type="match status" value="1"/>
</dbReference>
<feature type="domain" description="Class II aldolase/adducin N-terminal" evidence="1">
    <location>
        <begin position="42"/>
        <end position="225"/>
    </location>
</feature>
<dbReference type="AlphaFoldDB" id="A0A067TRG2"/>
<keyword evidence="3" id="KW-1185">Reference proteome</keyword>
<dbReference type="Proteomes" id="UP000027222">
    <property type="component" value="Unassembled WGS sequence"/>
</dbReference>
<dbReference type="NCBIfam" id="NF004855">
    <property type="entry name" value="PRK06208.1"/>
    <property type="match status" value="1"/>
</dbReference>
<dbReference type="SUPFAM" id="SSF53639">
    <property type="entry name" value="AraD/HMP-PK domain-like"/>
    <property type="match status" value="1"/>
</dbReference>
<name>A0A067TRG2_GALM3</name>
<dbReference type="InterPro" id="IPR036409">
    <property type="entry name" value="Aldolase_II/adducin_N_sf"/>
</dbReference>
<dbReference type="STRING" id="685588.A0A067TRG2"/>
<dbReference type="OrthoDB" id="3238794at2759"/>
<dbReference type="GO" id="GO:0005856">
    <property type="term" value="C:cytoskeleton"/>
    <property type="evidence" value="ECO:0007669"/>
    <property type="project" value="TreeGrafter"/>
</dbReference>
<gene>
    <name evidence="2" type="ORF">GALMADRAFT_58717</name>
</gene>
<dbReference type="HOGENOM" id="CLU_006033_1_2_1"/>
<evidence type="ECO:0000313" key="3">
    <source>
        <dbReference type="Proteomes" id="UP000027222"/>
    </source>
</evidence>
<reference evidence="3" key="1">
    <citation type="journal article" date="2014" name="Proc. Natl. Acad. Sci. U.S.A.">
        <title>Extensive sampling of basidiomycete genomes demonstrates inadequacy of the white-rot/brown-rot paradigm for wood decay fungi.</title>
        <authorList>
            <person name="Riley R."/>
            <person name="Salamov A.A."/>
            <person name="Brown D.W."/>
            <person name="Nagy L.G."/>
            <person name="Floudas D."/>
            <person name="Held B.W."/>
            <person name="Levasseur A."/>
            <person name="Lombard V."/>
            <person name="Morin E."/>
            <person name="Otillar R."/>
            <person name="Lindquist E.A."/>
            <person name="Sun H."/>
            <person name="LaButti K.M."/>
            <person name="Schmutz J."/>
            <person name="Jabbour D."/>
            <person name="Luo H."/>
            <person name="Baker S.E."/>
            <person name="Pisabarro A.G."/>
            <person name="Walton J.D."/>
            <person name="Blanchette R.A."/>
            <person name="Henrissat B."/>
            <person name="Martin F."/>
            <person name="Cullen D."/>
            <person name="Hibbett D.S."/>
            <person name="Grigoriev I.V."/>
        </authorList>
    </citation>
    <scope>NUCLEOTIDE SEQUENCE [LARGE SCALE GENOMIC DNA]</scope>
    <source>
        <strain evidence="3">CBS 339.88</strain>
    </source>
</reference>
<dbReference type="InterPro" id="IPR001303">
    <property type="entry name" value="Aldolase_II/adducin_N"/>
</dbReference>
<proteinExistence type="predicted"/>
<dbReference type="InterPro" id="IPR051017">
    <property type="entry name" value="Aldolase-II_Adducin_sf"/>
</dbReference>
<dbReference type="Pfam" id="PF00596">
    <property type="entry name" value="Aldolase_II"/>
    <property type="match status" value="1"/>
</dbReference>
<organism evidence="2 3">
    <name type="scientific">Galerina marginata (strain CBS 339.88)</name>
    <dbReference type="NCBI Taxonomy" id="685588"/>
    <lineage>
        <taxon>Eukaryota</taxon>
        <taxon>Fungi</taxon>
        <taxon>Dikarya</taxon>
        <taxon>Basidiomycota</taxon>
        <taxon>Agaricomycotina</taxon>
        <taxon>Agaricomycetes</taxon>
        <taxon>Agaricomycetidae</taxon>
        <taxon>Agaricales</taxon>
        <taxon>Agaricineae</taxon>
        <taxon>Strophariaceae</taxon>
        <taxon>Galerina</taxon>
    </lineage>
</organism>
<dbReference type="Gene3D" id="3.40.225.10">
    <property type="entry name" value="Class II aldolase/adducin N-terminal domain"/>
    <property type="match status" value="1"/>
</dbReference>
<evidence type="ECO:0000259" key="1">
    <source>
        <dbReference type="SMART" id="SM01007"/>
    </source>
</evidence>
<sequence>MATSTSSDNGILAAMMDSNQKKQFPVPPTFSSKLEEREYLKFRLAQAFRIFGYMGYNEGVAGHITVRDPIKPNCFWVNPFGMHFSLLQPTDLLLVDHQGKILEESGPRRLLNTAAYMIHSALHTARADVLCAAHTHSIHGKAFSTLGVELDMLTQDTCAFYNDHVVYNQFKGVVLDAEEGKHIAAALGTKKAAILQNHGILVATDSIEATVFYFIALEKACQVQLMADAAAAGSGRVTIKIAPEEAFNTYKTNGSTQSGWFQGLPEFAFLEAREGKAFNLAK</sequence>
<dbReference type="GO" id="GO:0051015">
    <property type="term" value="F:actin filament binding"/>
    <property type="evidence" value="ECO:0007669"/>
    <property type="project" value="TreeGrafter"/>
</dbReference>
<evidence type="ECO:0000313" key="2">
    <source>
        <dbReference type="EMBL" id="KDR81548.1"/>
    </source>
</evidence>
<dbReference type="PANTHER" id="PTHR10672">
    <property type="entry name" value="ADDUCIN"/>
    <property type="match status" value="1"/>
</dbReference>
<dbReference type="FunFam" id="3.40.225.10:FF:000009">
    <property type="entry name" value="Class II aldolase/adducin N-terminal"/>
    <property type="match status" value="1"/>
</dbReference>
<protein>
    <recommendedName>
        <fullName evidence="1">Class II aldolase/adducin N-terminal domain-containing protein</fullName>
    </recommendedName>
</protein>
<dbReference type="PANTHER" id="PTHR10672:SF41">
    <property type="entry name" value="CLASS II ALDOLASE_ADDUCIN DOMAIN PROTEIN (AFU_ORTHOLOGUE AFUA_3G01330)"/>
    <property type="match status" value="1"/>
</dbReference>
<accession>A0A067TRG2</accession>
<dbReference type="EMBL" id="KL142370">
    <property type="protein sequence ID" value="KDR81548.1"/>
    <property type="molecule type" value="Genomic_DNA"/>
</dbReference>